<gene>
    <name evidence="1" type="ORF">AUR64_04110</name>
</gene>
<evidence type="ECO:0000313" key="2">
    <source>
        <dbReference type="Proteomes" id="UP000054387"/>
    </source>
</evidence>
<comment type="caution">
    <text evidence="1">The sequence shown here is derived from an EMBL/GenBank/DDBJ whole genome shotgun (WGS) entry which is preliminary data.</text>
</comment>
<evidence type="ECO:0000313" key="1">
    <source>
        <dbReference type="EMBL" id="KTG11446.1"/>
    </source>
</evidence>
<organism evidence="1 2">
    <name type="scientific">Haloprofundus marisrubri</name>
    <dbReference type="NCBI Taxonomy" id="1514971"/>
    <lineage>
        <taxon>Archaea</taxon>
        <taxon>Methanobacteriati</taxon>
        <taxon>Methanobacteriota</taxon>
        <taxon>Stenosarchaea group</taxon>
        <taxon>Halobacteria</taxon>
        <taxon>Halobacteriales</taxon>
        <taxon>Haloferacaceae</taxon>
        <taxon>Haloprofundus</taxon>
    </lineage>
</organism>
<sequence length="106" mass="11852">MPESDAPHVDYYPSSWTEYADDEYLVEWVYNDDETIIVRVDGTMSAEYYSVAAITGVNDRGEEFLANQMNQLDEQSAFETAGLLLYAMNGTAGRIAGKDEFCGDQV</sequence>
<accession>A0A0W1RE75</accession>
<name>A0A0W1RE75_9EURY</name>
<dbReference type="AlphaFoldDB" id="A0A0W1RE75"/>
<proteinExistence type="predicted"/>
<dbReference type="EMBL" id="LOPU01000004">
    <property type="protein sequence ID" value="KTG11446.1"/>
    <property type="molecule type" value="Genomic_DNA"/>
</dbReference>
<dbReference type="RefSeq" id="WP_058580179.1">
    <property type="nucleotide sequence ID" value="NZ_LOPU01000004.1"/>
</dbReference>
<keyword evidence="2" id="KW-1185">Reference proteome</keyword>
<dbReference type="OrthoDB" id="350516at2157"/>
<protein>
    <submittedName>
        <fullName evidence="1">Uncharacterized protein</fullName>
    </submittedName>
</protein>
<dbReference type="Proteomes" id="UP000054387">
    <property type="component" value="Unassembled WGS sequence"/>
</dbReference>
<reference evidence="1 2" key="1">
    <citation type="submission" date="2015-12" db="EMBL/GenBank/DDBJ databases">
        <title>Haloprofundus marisrubri gen. nov., sp. nov., an extremely halophilic archaeon isolated from the Discovery deep brine-seawater interface in the Red Sea.</title>
        <authorList>
            <person name="Zhang G."/>
            <person name="Stingl U."/>
            <person name="Rashid M."/>
        </authorList>
    </citation>
    <scope>NUCLEOTIDE SEQUENCE [LARGE SCALE GENOMIC DNA]</scope>
    <source>
        <strain evidence="1 2">SB9</strain>
    </source>
</reference>